<organism evidence="2 3">
    <name type="scientific">Candidatus Mediterraneibacter caccavium</name>
    <dbReference type="NCBI Taxonomy" id="2838661"/>
    <lineage>
        <taxon>Bacteria</taxon>
        <taxon>Bacillati</taxon>
        <taxon>Bacillota</taxon>
        <taxon>Clostridia</taxon>
        <taxon>Lachnospirales</taxon>
        <taxon>Lachnospiraceae</taxon>
        <taxon>Mediterraneibacter</taxon>
    </lineage>
</organism>
<dbReference type="AlphaFoldDB" id="A0A9D2ASS4"/>
<comment type="caution">
    <text evidence="2">The sequence shown here is derived from an EMBL/GenBank/DDBJ whole genome shotgun (WGS) entry which is preliminary data.</text>
</comment>
<dbReference type="EMBL" id="DXFA01000107">
    <property type="protein sequence ID" value="HIX48578.1"/>
    <property type="molecule type" value="Genomic_DNA"/>
</dbReference>
<dbReference type="InterPro" id="IPR025404">
    <property type="entry name" value="DUF4130"/>
</dbReference>
<dbReference type="Proteomes" id="UP000824243">
    <property type="component" value="Unassembled WGS sequence"/>
</dbReference>
<dbReference type="NCBIfam" id="TIGR03915">
    <property type="entry name" value="SAM_7_link_chp"/>
    <property type="match status" value="1"/>
</dbReference>
<reference evidence="2" key="1">
    <citation type="journal article" date="2021" name="PeerJ">
        <title>Extensive microbial diversity within the chicken gut microbiome revealed by metagenomics and culture.</title>
        <authorList>
            <person name="Gilroy R."/>
            <person name="Ravi A."/>
            <person name="Getino M."/>
            <person name="Pursley I."/>
            <person name="Horton D.L."/>
            <person name="Alikhan N.F."/>
            <person name="Baker D."/>
            <person name="Gharbi K."/>
            <person name="Hall N."/>
            <person name="Watson M."/>
            <person name="Adriaenssens E.M."/>
            <person name="Foster-Nyarko E."/>
            <person name="Jarju S."/>
            <person name="Secka A."/>
            <person name="Antonio M."/>
            <person name="Oren A."/>
            <person name="Chaudhuri R.R."/>
            <person name="La Ragione R."/>
            <person name="Hildebrand F."/>
            <person name="Pallen M.J."/>
        </authorList>
    </citation>
    <scope>NUCLEOTIDE SEQUENCE</scope>
    <source>
        <strain evidence="2">ChiSjej5B23-15282</strain>
    </source>
</reference>
<name>A0A9D2ASS4_9FIRM</name>
<proteinExistence type="predicted"/>
<evidence type="ECO:0000313" key="3">
    <source>
        <dbReference type="Proteomes" id="UP000824243"/>
    </source>
</evidence>
<sequence>MRQIYVCTDTITGLYSALHDAWKDCRDGDAGIEIRGKMQQQLFCEYQTVEECEQKAARLERMIKRYLGYNAYWDIYHALLSEDGEKGTAVFRTMQESRRIRDSRRIMDHLGDPDVAKVFALSRSVSNEAHIYEEFIRFRELENGILFSEITPKSQILTCVADHFTDRFPLENWMIYDKTHCVFLIHKAGEKWGLVWGEQLDREAADRVSKKEREYEQLWKGFFESVAITERKNLKCQQNHLPLRYREKMTEMTDCT</sequence>
<protein>
    <submittedName>
        <fullName evidence="2">TIGR03915 family putative DNA repair protein</fullName>
    </submittedName>
</protein>
<dbReference type="Pfam" id="PF13566">
    <property type="entry name" value="DUF4130"/>
    <property type="match status" value="1"/>
</dbReference>
<evidence type="ECO:0000259" key="1">
    <source>
        <dbReference type="Pfam" id="PF13566"/>
    </source>
</evidence>
<evidence type="ECO:0000313" key="2">
    <source>
        <dbReference type="EMBL" id="HIX48578.1"/>
    </source>
</evidence>
<feature type="domain" description="DUF4130" evidence="1">
    <location>
        <begin position="86"/>
        <end position="251"/>
    </location>
</feature>
<dbReference type="InterPro" id="IPR023875">
    <property type="entry name" value="DNA_repair_put"/>
</dbReference>
<accession>A0A9D2ASS4</accession>
<gene>
    <name evidence="2" type="ORF">H9981_06160</name>
</gene>
<reference evidence="2" key="2">
    <citation type="submission" date="2021-04" db="EMBL/GenBank/DDBJ databases">
        <authorList>
            <person name="Gilroy R."/>
        </authorList>
    </citation>
    <scope>NUCLEOTIDE SEQUENCE</scope>
    <source>
        <strain evidence="2">ChiSjej5B23-15282</strain>
    </source>
</reference>